<evidence type="ECO:0000313" key="2">
    <source>
        <dbReference type="EMBL" id="MBU8544284.1"/>
    </source>
</evidence>
<name>A0ABS6H6G5_9PROT</name>
<dbReference type="PANTHER" id="PTHR46656:SF3">
    <property type="entry name" value="PUTATIVE-RELATED"/>
    <property type="match status" value="1"/>
</dbReference>
<dbReference type="RefSeq" id="WP_216875427.1">
    <property type="nucleotide sequence ID" value="NZ_JAERQM010000003.1"/>
</dbReference>
<dbReference type="PANTHER" id="PTHR46656">
    <property type="entry name" value="PUTATIVE-RELATED"/>
    <property type="match status" value="1"/>
</dbReference>
<keyword evidence="3" id="KW-1185">Reference proteome</keyword>
<protein>
    <submittedName>
        <fullName evidence="2">Glycosyltransferase</fullName>
    </submittedName>
</protein>
<dbReference type="CDD" id="cd01635">
    <property type="entry name" value="Glycosyltransferase_GTB-type"/>
    <property type="match status" value="1"/>
</dbReference>
<sequence length="397" mass="42221">MSLIQRAWGLLPRRLRREALFSLMALRAPAVAQPAPSGEGPLTHAGYFSAMSGLGTAARRLQSGLVARGLDASPADLTLALRQGPVQGVAVASPDVAPGPGTLLVHVNGPMLPWALAVLGRQAVAGKRVIAVWNWELPVLPADWQRGFACCHEIWAASRFTAAAFGDRVPVRVVPYPVQPVAPRAMDRAAFGLPAEAFIALQIFDAASSIARKNPAASIAAHWAAFGDDPNHLLVLKVHNTARAGEAWHEVAQMAATRPNVRVLDAPMAEGELSALILACDVLLSLHRAEGFGFTMAEALALGRPVVATAWSGNLDFMDAPGAHQVPCRLVPAADLQATYDIPGANWAEPDIGMAARLLRDIAADPALRRPPPQDFPPPDYRALLPGHSRHARRADH</sequence>
<dbReference type="EMBL" id="JAERQM010000003">
    <property type="protein sequence ID" value="MBU8544284.1"/>
    <property type="molecule type" value="Genomic_DNA"/>
</dbReference>
<reference evidence="2 3" key="1">
    <citation type="submission" date="2021-01" db="EMBL/GenBank/DDBJ databases">
        <title>Roseomonas sp. nov, a bacterium isolated from an oil production mixture in Yumen Oilfield.</title>
        <authorList>
            <person name="Wu D."/>
        </authorList>
    </citation>
    <scope>NUCLEOTIDE SEQUENCE [LARGE SCALE GENOMIC DNA]</scope>
    <source>
        <strain evidence="2 3">ROY-5-3</strain>
    </source>
</reference>
<accession>A0ABS6H6G5</accession>
<comment type="caution">
    <text evidence="2">The sequence shown here is derived from an EMBL/GenBank/DDBJ whole genome shotgun (WGS) entry which is preliminary data.</text>
</comment>
<proteinExistence type="predicted"/>
<organism evidence="2 3">
    <name type="scientific">Falsiroseomonas oleicola</name>
    <dbReference type="NCBI Taxonomy" id="2801474"/>
    <lineage>
        <taxon>Bacteria</taxon>
        <taxon>Pseudomonadati</taxon>
        <taxon>Pseudomonadota</taxon>
        <taxon>Alphaproteobacteria</taxon>
        <taxon>Acetobacterales</taxon>
        <taxon>Roseomonadaceae</taxon>
        <taxon>Falsiroseomonas</taxon>
    </lineage>
</organism>
<gene>
    <name evidence="2" type="ORF">JJQ90_11240</name>
</gene>
<feature type="region of interest" description="Disordered" evidence="1">
    <location>
        <begin position="367"/>
        <end position="397"/>
    </location>
</feature>
<feature type="compositionally biased region" description="Basic residues" evidence="1">
    <location>
        <begin position="388"/>
        <end position="397"/>
    </location>
</feature>
<dbReference type="Proteomes" id="UP000689967">
    <property type="component" value="Unassembled WGS sequence"/>
</dbReference>
<feature type="compositionally biased region" description="Pro residues" evidence="1">
    <location>
        <begin position="369"/>
        <end position="380"/>
    </location>
</feature>
<evidence type="ECO:0000313" key="3">
    <source>
        <dbReference type="Proteomes" id="UP000689967"/>
    </source>
</evidence>
<dbReference type="Pfam" id="PF13692">
    <property type="entry name" value="Glyco_trans_1_4"/>
    <property type="match status" value="1"/>
</dbReference>
<evidence type="ECO:0000256" key="1">
    <source>
        <dbReference type="SAM" id="MobiDB-lite"/>
    </source>
</evidence>